<feature type="region of interest" description="Disordered" evidence="6">
    <location>
        <begin position="29"/>
        <end position="145"/>
    </location>
</feature>
<keyword evidence="4" id="KW-0547">Nucleotide-binding</keyword>
<dbReference type="InterPro" id="IPR003959">
    <property type="entry name" value="ATPase_AAA_core"/>
</dbReference>
<proteinExistence type="inferred from homology"/>
<evidence type="ECO:0000256" key="3">
    <source>
        <dbReference type="ARBA" id="ARBA00022490"/>
    </source>
</evidence>
<protein>
    <submittedName>
        <fullName evidence="8">Fidgetin-like protein 1</fullName>
    </submittedName>
</protein>
<dbReference type="GO" id="GO:0005737">
    <property type="term" value="C:cytoplasm"/>
    <property type="evidence" value="ECO:0007669"/>
    <property type="project" value="UniProtKB-SubCell"/>
</dbReference>
<dbReference type="InterPro" id="IPR041569">
    <property type="entry name" value="AAA_lid_3"/>
</dbReference>
<dbReference type="SMART" id="SM00382">
    <property type="entry name" value="AAA"/>
    <property type="match status" value="1"/>
</dbReference>
<dbReference type="Gene3D" id="3.40.50.300">
    <property type="entry name" value="P-loop containing nucleotide triphosphate hydrolases"/>
    <property type="match status" value="1"/>
</dbReference>
<dbReference type="Proteomes" id="UP001219518">
    <property type="component" value="Unassembled WGS sequence"/>
</dbReference>
<evidence type="ECO:0000259" key="7">
    <source>
        <dbReference type="SMART" id="SM00382"/>
    </source>
</evidence>
<evidence type="ECO:0000313" key="8">
    <source>
        <dbReference type="EMBL" id="KAK3909849.1"/>
    </source>
</evidence>
<feature type="domain" description="AAA+ ATPase" evidence="7">
    <location>
        <begin position="299"/>
        <end position="435"/>
    </location>
</feature>
<dbReference type="GO" id="GO:0005524">
    <property type="term" value="F:ATP binding"/>
    <property type="evidence" value="ECO:0007669"/>
    <property type="project" value="UniProtKB-KW"/>
</dbReference>
<gene>
    <name evidence="8" type="ORF">KUF71_019858</name>
</gene>
<dbReference type="FunFam" id="3.40.50.300:FF:001054">
    <property type="entry name" value="ATPase, AAA family, putative"/>
    <property type="match status" value="1"/>
</dbReference>
<dbReference type="InterPro" id="IPR027417">
    <property type="entry name" value="P-loop_NTPase"/>
</dbReference>
<accession>A0AAE1GVC7</accession>
<evidence type="ECO:0000256" key="5">
    <source>
        <dbReference type="ARBA" id="ARBA00022840"/>
    </source>
</evidence>
<feature type="region of interest" description="Disordered" evidence="6">
    <location>
        <begin position="177"/>
        <end position="213"/>
    </location>
</feature>
<dbReference type="InterPro" id="IPR003593">
    <property type="entry name" value="AAA+_ATPase"/>
</dbReference>
<dbReference type="PANTHER" id="PTHR23074:SF17">
    <property type="entry name" value="FIDGETIN-LIKE PROTEIN 1"/>
    <property type="match status" value="1"/>
</dbReference>
<dbReference type="Gene3D" id="1.10.8.60">
    <property type="match status" value="1"/>
</dbReference>
<dbReference type="InterPro" id="IPR050304">
    <property type="entry name" value="MT-severing_AAA_ATPase"/>
</dbReference>
<feature type="compositionally biased region" description="Low complexity" evidence="6">
    <location>
        <begin position="113"/>
        <end position="126"/>
    </location>
</feature>
<sequence length="538" mass="59114">MSVVEADAGAQVFGRRTDGVVAVVLFSPERSGPTNAIPGGAEGVEKTAGSLHERSPSPFRCSRSKSLSPLSAQNGAKSTLVNASIKRLSRGSSGPDNAPSAATTTTETLDMPSSVSCSTKISSCSSLRPSTQSRRRSSFSDFEPKVLKHKLRPKSKLRKKTKDLDACKGIEVVNLSEVSEEGEGDEEKEYEHRATARQDDERNEGHGSDYHNNDTDINLVTDVSYFDHEVILNMAQNYVGGGLDMKCAKTIIGTLADLTGSERVAWDDVCGLQDIKDTIEVDVILPWENPDYFKGLRAASKGILLYGPPGSGKTLIGKCLASQMKARFFNITASSLITKWAGEAERAVKTLFQIARAVQPTIIFIDEIDALLSNRSENEKQWERRVKTEFLTELDGCQSNSRDRVLFLGATNIPQSIDPAFVRRFATRLYVPLPKVDDREVMIKRIMSDTDHSLSKGDIQLIALETEGYSGSDLRTLCKWAAKFFLRNVPRSLAGKVLLPEIVPPVVLDDFQKGLKVVKRTVSQEVLDQLTAYHAAQR</sequence>
<evidence type="ECO:0000256" key="1">
    <source>
        <dbReference type="ARBA" id="ARBA00004496"/>
    </source>
</evidence>
<comment type="subcellular location">
    <subcellularLocation>
        <location evidence="1">Cytoplasm</location>
    </subcellularLocation>
</comment>
<feature type="compositionally biased region" description="Polar residues" evidence="6">
    <location>
        <begin position="90"/>
        <end position="108"/>
    </location>
</feature>
<name>A0AAE1GVC7_9NEOP</name>
<evidence type="ECO:0000256" key="4">
    <source>
        <dbReference type="ARBA" id="ARBA00022741"/>
    </source>
</evidence>
<keyword evidence="9" id="KW-1185">Reference proteome</keyword>
<feature type="compositionally biased region" description="Polar residues" evidence="6">
    <location>
        <begin position="64"/>
        <end position="82"/>
    </location>
</feature>
<dbReference type="PANTHER" id="PTHR23074">
    <property type="entry name" value="AAA DOMAIN-CONTAINING"/>
    <property type="match status" value="1"/>
</dbReference>
<evidence type="ECO:0000313" key="9">
    <source>
        <dbReference type="Proteomes" id="UP001219518"/>
    </source>
</evidence>
<comment type="similarity">
    <text evidence="2">Belongs to the AAA ATPase family.</text>
</comment>
<keyword evidence="3" id="KW-0963">Cytoplasm</keyword>
<reference evidence="8" key="2">
    <citation type="journal article" date="2023" name="BMC Genomics">
        <title>Pest status, molecular evolution, and epigenetic factors derived from the genome assembly of Frankliniella fusca, a thysanopteran phytovirus vector.</title>
        <authorList>
            <person name="Catto M.A."/>
            <person name="Labadie P.E."/>
            <person name="Jacobson A.L."/>
            <person name="Kennedy G.G."/>
            <person name="Srinivasan R."/>
            <person name="Hunt B.G."/>
        </authorList>
    </citation>
    <scope>NUCLEOTIDE SEQUENCE</scope>
    <source>
        <strain evidence="8">PL_HMW_Pooled</strain>
    </source>
</reference>
<dbReference type="GO" id="GO:0016887">
    <property type="term" value="F:ATP hydrolysis activity"/>
    <property type="evidence" value="ECO:0007669"/>
    <property type="project" value="InterPro"/>
</dbReference>
<dbReference type="AlphaFoldDB" id="A0AAE1GVC7"/>
<organism evidence="8 9">
    <name type="scientific">Frankliniella fusca</name>
    <dbReference type="NCBI Taxonomy" id="407009"/>
    <lineage>
        <taxon>Eukaryota</taxon>
        <taxon>Metazoa</taxon>
        <taxon>Ecdysozoa</taxon>
        <taxon>Arthropoda</taxon>
        <taxon>Hexapoda</taxon>
        <taxon>Insecta</taxon>
        <taxon>Pterygota</taxon>
        <taxon>Neoptera</taxon>
        <taxon>Paraneoptera</taxon>
        <taxon>Thysanoptera</taxon>
        <taxon>Terebrantia</taxon>
        <taxon>Thripoidea</taxon>
        <taxon>Thripidae</taxon>
        <taxon>Frankliniella</taxon>
    </lineage>
</organism>
<dbReference type="EMBL" id="JAHWGI010000125">
    <property type="protein sequence ID" value="KAK3909849.1"/>
    <property type="molecule type" value="Genomic_DNA"/>
</dbReference>
<reference evidence="8" key="1">
    <citation type="submission" date="2021-07" db="EMBL/GenBank/DDBJ databases">
        <authorList>
            <person name="Catto M.A."/>
            <person name="Jacobson A."/>
            <person name="Kennedy G."/>
            <person name="Labadie P."/>
            <person name="Hunt B.G."/>
            <person name="Srinivasan R."/>
        </authorList>
    </citation>
    <scope>NUCLEOTIDE SEQUENCE</scope>
    <source>
        <strain evidence="8">PL_HMW_Pooled</strain>
        <tissue evidence="8">Head</tissue>
    </source>
</reference>
<dbReference type="Pfam" id="PF17862">
    <property type="entry name" value="AAA_lid_3"/>
    <property type="match status" value="1"/>
</dbReference>
<evidence type="ECO:0000256" key="2">
    <source>
        <dbReference type="ARBA" id="ARBA00006914"/>
    </source>
</evidence>
<evidence type="ECO:0000256" key="6">
    <source>
        <dbReference type="SAM" id="MobiDB-lite"/>
    </source>
</evidence>
<keyword evidence="5" id="KW-0067">ATP-binding</keyword>
<dbReference type="SUPFAM" id="SSF52540">
    <property type="entry name" value="P-loop containing nucleoside triphosphate hydrolases"/>
    <property type="match status" value="1"/>
</dbReference>
<feature type="compositionally biased region" description="Acidic residues" evidence="6">
    <location>
        <begin position="178"/>
        <end position="188"/>
    </location>
</feature>
<dbReference type="Pfam" id="PF00004">
    <property type="entry name" value="AAA"/>
    <property type="match status" value="1"/>
</dbReference>
<comment type="caution">
    <text evidence="8">The sequence shown here is derived from an EMBL/GenBank/DDBJ whole genome shotgun (WGS) entry which is preliminary data.</text>
</comment>
<feature type="compositionally biased region" description="Basic and acidic residues" evidence="6">
    <location>
        <begin position="189"/>
        <end position="213"/>
    </location>
</feature>